<evidence type="ECO:0000313" key="3">
    <source>
        <dbReference type="Proteomes" id="UP000001551"/>
    </source>
</evidence>
<organism evidence="2 3">
    <name type="scientific">Ethanoligenens harbinense (strain DSM 18485 / JCM 12961 / CGMCC 1.5033 / YUAN-3)</name>
    <dbReference type="NCBI Taxonomy" id="663278"/>
    <lineage>
        <taxon>Bacteria</taxon>
        <taxon>Bacillati</taxon>
        <taxon>Bacillota</taxon>
        <taxon>Clostridia</taxon>
        <taxon>Eubacteriales</taxon>
        <taxon>Oscillospiraceae</taxon>
        <taxon>Ethanoligenens</taxon>
    </lineage>
</organism>
<name>E6U631_ETHHY</name>
<dbReference type="Proteomes" id="UP000001551">
    <property type="component" value="Chromosome"/>
</dbReference>
<dbReference type="Pfam" id="PF19912">
    <property type="entry name" value="DUF6385"/>
    <property type="match status" value="1"/>
</dbReference>
<sequence>MDISFPNYADSFKCDGSKMDMPPKGRFFERMVFLKTNPYAYTYTPVIGIWDARILTVFVYNTGEAPIKVHIQNTPDGRHFVNDTQILSLDPDEIGSLVPCIFSKGLRIAGIGGPGTAQIWAQMQM</sequence>
<evidence type="ECO:0000313" key="2">
    <source>
        <dbReference type="EMBL" id="ADU25710.1"/>
    </source>
</evidence>
<evidence type="ECO:0000259" key="1">
    <source>
        <dbReference type="Pfam" id="PF19912"/>
    </source>
</evidence>
<dbReference type="InterPro" id="IPR045965">
    <property type="entry name" value="DUF6385"/>
</dbReference>
<dbReference type="EMBL" id="CP002400">
    <property type="protein sequence ID" value="ADU25710.1"/>
    <property type="molecule type" value="Genomic_DNA"/>
</dbReference>
<dbReference type="HOGENOM" id="CLU_1989284_0_0_9"/>
<keyword evidence="3" id="KW-1185">Reference proteome</keyword>
<reference evidence="2 3" key="1">
    <citation type="submission" date="2010-12" db="EMBL/GenBank/DDBJ databases">
        <title>Complete sequence of Ethanoligenens harbinense YUAN-3.</title>
        <authorList>
            <person name="Lucas S."/>
            <person name="Copeland A."/>
            <person name="Lapidus A."/>
            <person name="Cheng J.-F."/>
            <person name="Bruce D."/>
            <person name="Goodwin L."/>
            <person name="Pitluck S."/>
            <person name="Chertkov O."/>
            <person name="Misra M."/>
            <person name="Detter J.C."/>
            <person name="Han C."/>
            <person name="Tapia R."/>
            <person name="Land M."/>
            <person name="Hauser L."/>
            <person name="Jeffries C."/>
            <person name="Kyrpides N."/>
            <person name="Ivanova N."/>
            <person name="Mikhailova N."/>
            <person name="Wang A."/>
            <person name="Mouttaki H."/>
            <person name="He Z."/>
            <person name="Zhou J."/>
            <person name="Hemme C.L."/>
            <person name="Woyke T."/>
        </authorList>
    </citation>
    <scope>NUCLEOTIDE SEQUENCE [LARGE SCALE GENOMIC DNA]</scope>
    <source>
        <strain evidence="3">DSM 18485 / JCM 12961 / CGMCC 1.5033 / YUAN-3</strain>
    </source>
</reference>
<protein>
    <recommendedName>
        <fullName evidence="1">DUF6385 domain-containing protein</fullName>
    </recommendedName>
</protein>
<proteinExistence type="predicted"/>
<dbReference type="KEGG" id="eha:Ethha_0122"/>
<dbReference type="AlphaFoldDB" id="E6U631"/>
<dbReference type="RefSeq" id="WP_013484091.1">
    <property type="nucleotide sequence ID" value="NC_014828.1"/>
</dbReference>
<feature type="domain" description="DUF6385" evidence="1">
    <location>
        <begin position="54"/>
        <end position="124"/>
    </location>
</feature>
<gene>
    <name evidence="2" type="ordered locus">Ethha_0122</name>
</gene>
<accession>E6U631</accession>